<organism evidence="1 2">
    <name type="scientific">Thermopolyspora flexuosa</name>
    <dbReference type="NCBI Taxonomy" id="103836"/>
    <lineage>
        <taxon>Bacteria</taxon>
        <taxon>Bacillati</taxon>
        <taxon>Actinomycetota</taxon>
        <taxon>Actinomycetes</taxon>
        <taxon>Streptosporangiales</taxon>
        <taxon>Streptosporangiaceae</taxon>
        <taxon>Thermopolyspora</taxon>
    </lineage>
</organism>
<keyword evidence="2" id="KW-1185">Reference proteome</keyword>
<comment type="caution">
    <text evidence="1">The sequence shown here is derived from an EMBL/GenBank/DDBJ whole genome shotgun (WGS) entry which is preliminary data.</text>
</comment>
<evidence type="ECO:0000313" key="1">
    <source>
        <dbReference type="EMBL" id="TQM75808.1"/>
    </source>
</evidence>
<sequence length="42" mass="4914">MLMQTVVTCERTSPGENFRSMCSLGMMRHLGNLRQNAFYFVR</sequence>
<reference evidence="1 2" key="1">
    <citation type="submission" date="2019-06" db="EMBL/GenBank/DDBJ databases">
        <title>Sequencing the genomes of 1000 actinobacteria strains.</title>
        <authorList>
            <person name="Klenk H.-P."/>
        </authorList>
    </citation>
    <scope>NUCLEOTIDE SEQUENCE [LARGE SCALE GENOMIC DNA]</scope>
    <source>
        <strain evidence="1 2">DSM 43186</strain>
    </source>
</reference>
<dbReference type="EMBL" id="VFPQ01000001">
    <property type="protein sequence ID" value="TQM75808.1"/>
    <property type="molecule type" value="Genomic_DNA"/>
</dbReference>
<protein>
    <submittedName>
        <fullName evidence="1">Uncharacterized protein</fullName>
    </submittedName>
</protein>
<dbReference type="AlphaFoldDB" id="A0A543IZ07"/>
<proteinExistence type="predicted"/>
<accession>A0A543IZ07</accession>
<dbReference type="Proteomes" id="UP000319213">
    <property type="component" value="Unassembled WGS sequence"/>
</dbReference>
<gene>
    <name evidence="1" type="ORF">FHX40_2528</name>
</gene>
<name>A0A543IZ07_9ACTN</name>
<evidence type="ECO:0000313" key="2">
    <source>
        <dbReference type="Proteomes" id="UP000319213"/>
    </source>
</evidence>